<keyword evidence="2" id="KW-0812">Transmembrane</keyword>
<name>A0ABV1MV46_9BACI</name>
<dbReference type="InterPro" id="IPR006668">
    <property type="entry name" value="Mg_transptr_MgtE_intracell_dom"/>
</dbReference>
<sequence>MRFHRLRITREKSGDFMTKKDNRLKMELEELPPKRKSGGIRKFFTWFVIPVMFVAAILLVVATLMNTNVFDLGKKAFENLPFIPSEEQQAKDAVVNNDSKVVNLQAEIQEKEAEIVQLQKKIDTSTSEKEKLTTENEQLKFEVEKLNREQSDVKRDFTDILKTFDKMSPKAAAPVLIKMSDTEALRILTNLKPDKLAAVLEKMEPQDAAKYTEMMAKQ</sequence>
<proteinExistence type="predicted"/>
<keyword evidence="2" id="KW-1133">Transmembrane helix</keyword>
<gene>
    <name evidence="4" type="ORF">ABNX05_17355</name>
</gene>
<feature type="coiled-coil region" evidence="1">
    <location>
        <begin position="94"/>
        <end position="156"/>
    </location>
</feature>
<dbReference type="EMBL" id="JBEGDG010000014">
    <property type="protein sequence ID" value="MEQ6356397.1"/>
    <property type="molecule type" value="Genomic_DNA"/>
</dbReference>
<protein>
    <recommendedName>
        <fullName evidence="3">Magnesium transporter MgtE intracellular domain-containing protein</fullName>
    </recommendedName>
</protein>
<comment type="caution">
    <text evidence="4">The sequence shown here is derived from an EMBL/GenBank/DDBJ whole genome shotgun (WGS) entry which is preliminary data.</text>
</comment>
<dbReference type="Proteomes" id="UP001478862">
    <property type="component" value="Unassembled WGS sequence"/>
</dbReference>
<dbReference type="InterPro" id="IPR038076">
    <property type="entry name" value="MgtE_N_sf"/>
</dbReference>
<accession>A0ABV1MV46</accession>
<dbReference type="Pfam" id="PF03448">
    <property type="entry name" value="MgtE_N"/>
    <property type="match status" value="1"/>
</dbReference>
<feature type="domain" description="Magnesium transporter MgtE intracellular" evidence="3">
    <location>
        <begin position="160"/>
        <end position="215"/>
    </location>
</feature>
<reference evidence="4 5" key="1">
    <citation type="submission" date="2024-06" db="EMBL/GenBank/DDBJ databases">
        <title>Lysinibacillus zambalefons sp. nov., a Novel Firmicute Isolated from the Poon Bato Zambales Hyperalkaline Spring.</title>
        <authorList>
            <person name="Aja J.A."/>
            <person name="Lazaro J.E.H."/>
            <person name="Llorin L.D."/>
            <person name="Lim K.R."/>
            <person name="Teodosio J."/>
            <person name="Dalisay D.S."/>
        </authorList>
    </citation>
    <scope>NUCLEOTIDE SEQUENCE [LARGE SCALE GENOMIC DNA]</scope>
    <source>
        <strain evidence="4 5">M3</strain>
    </source>
</reference>
<organism evidence="4 5">
    <name type="scientific">Lysinibacillus zambalensis</name>
    <dbReference type="NCBI Taxonomy" id="3160866"/>
    <lineage>
        <taxon>Bacteria</taxon>
        <taxon>Bacillati</taxon>
        <taxon>Bacillota</taxon>
        <taxon>Bacilli</taxon>
        <taxon>Bacillales</taxon>
        <taxon>Bacillaceae</taxon>
        <taxon>Lysinibacillus</taxon>
    </lineage>
</organism>
<evidence type="ECO:0000313" key="4">
    <source>
        <dbReference type="EMBL" id="MEQ6356397.1"/>
    </source>
</evidence>
<dbReference type="Gene3D" id="1.25.60.10">
    <property type="entry name" value="MgtE N-terminal domain-like"/>
    <property type="match status" value="1"/>
</dbReference>
<evidence type="ECO:0000256" key="1">
    <source>
        <dbReference type="SAM" id="Coils"/>
    </source>
</evidence>
<evidence type="ECO:0000256" key="2">
    <source>
        <dbReference type="SAM" id="Phobius"/>
    </source>
</evidence>
<keyword evidence="5" id="KW-1185">Reference proteome</keyword>
<feature type="transmembrane region" description="Helical" evidence="2">
    <location>
        <begin position="43"/>
        <end position="65"/>
    </location>
</feature>
<keyword evidence="2" id="KW-0472">Membrane</keyword>
<evidence type="ECO:0000259" key="3">
    <source>
        <dbReference type="Pfam" id="PF03448"/>
    </source>
</evidence>
<dbReference type="SUPFAM" id="SSF158791">
    <property type="entry name" value="MgtE N-terminal domain-like"/>
    <property type="match status" value="1"/>
</dbReference>
<keyword evidence="1" id="KW-0175">Coiled coil</keyword>
<evidence type="ECO:0000313" key="5">
    <source>
        <dbReference type="Proteomes" id="UP001478862"/>
    </source>
</evidence>